<organism evidence="2 3">
    <name type="scientific">Dyadobacter psychrotolerans</name>
    <dbReference type="NCBI Taxonomy" id="2541721"/>
    <lineage>
        <taxon>Bacteria</taxon>
        <taxon>Pseudomonadati</taxon>
        <taxon>Bacteroidota</taxon>
        <taxon>Cytophagia</taxon>
        <taxon>Cytophagales</taxon>
        <taxon>Spirosomataceae</taxon>
        <taxon>Dyadobacter</taxon>
    </lineage>
</organism>
<evidence type="ECO:0000259" key="1">
    <source>
        <dbReference type="Pfam" id="PF03432"/>
    </source>
</evidence>
<dbReference type="InterPro" id="IPR005094">
    <property type="entry name" value="Endonuclease_MobA/VirD2"/>
</dbReference>
<comment type="caution">
    <text evidence="2">The sequence shown here is derived from an EMBL/GenBank/DDBJ whole genome shotgun (WGS) entry which is preliminary data.</text>
</comment>
<dbReference type="Proteomes" id="UP000294850">
    <property type="component" value="Unassembled WGS sequence"/>
</dbReference>
<dbReference type="OrthoDB" id="915634at2"/>
<proteinExistence type="predicted"/>
<evidence type="ECO:0000313" key="2">
    <source>
        <dbReference type="EMBL" id="TDE10733.1"/>
    </source>
</evidence>
<sequence>MVVNIQRSARIDLALNYNERKVKDKKAKLIGGENFIKEAELLNKKQKIARFESRLCLNDKVEGPMIHMSLNFSPADKIDQKLFKQIAAAYLKAMGFKHQPYLLYEHLDAGHPHAHLLTTSIKRDGSAINIHIRESIKISAQLDEYFKLTKPVPFDERPHFLPGDPVFKPSYGKQPTATLISSAVYYVLKTYKITSLNELNAILGLYHVQAVRGKSNSHLYKFKGLIYGFLKENGKRQGKPIKASDLPTKPTLKNLRVRFKINAVERQKFIRPLRNEIDLALLNPGTTLTDMKSSLESKGIRMIPIYDQNNHFETIIYVDHRSQCAFDQNVLGSDYTINALSRRLTSKQIHGHSLVTTESNLKKLVSLNSDFSDFRPNLIEQQDKQIRDLFHPVASPSQLPLREGNSFAKTAKIKL</sequence>
<dbReference type="AlphaFoldDB" id="A0A4R5DJI1"/>
<dbReference type="EMBL" id="SMFL01000014">
    <property type="protein sequence ID" value="TDE10733.1"/>
    <property type="molecule type" value="Genomic_DNA"/>
</dbReference>
<name>A0A4R5DJI1_9BACT</name>
<reference evidence="2 3" key="1">
    <citation type="submission" date="2019-03" db="EMBL/GenBank/DDBJ databases">
        <title>Dyadobacter AR-3-6 sp. nov., isolated from arctic soil.</title>
        <authorList>
            <person name="Chaudhary D.K."/>
        </authorList>
    </citation>
    <scope>NUCLEOTIDE SEQUENCE [LARGE SCALE GENOMIC DNA]</scope>
    <source>
        <strain evidence="2 3">AR-3-6</strain>
    </source>
</reference>
<gene>
    <name evidence="2" type="ORF">E0F88_27040</name>
</gene>
<dbReference type="RefSeq" id="WP_131961425.1">
    <property type="nucleotide sequence ID" value="NZ_SMFL01000014.1"/>
</dbReference>
<evidence type="ECO:0000313" key="3">
    <source>
        <dbReference type="Proteomes" id="UP000294850"/>
    </source>
</evidence>
<keyword evidence="3" id="KW-1185">Reference proteome</keyword>
<dbReference type="Pfam" id="PF03432">
    <property type="entry name" value="Relaxase"/>
    <property type="match status" value="1"/>
</dbReference>
<accession>A0A4R5DJI1</accession>
<feature type="domain" description="MobA/VirD2-like nuclease" evidence="1">
    <location>
        <begin position="17"/>
        <end position="141"/>
    </location>
</feature>
<protein>
    <recommendedName>
        <fullName evidence="1">MobA/VirD2-like nuclease domain-containing protein</fullName>
    </recommendedName>
</protein>